<accession>A0A7Y9JPL7</accession>
<feature type="domain" description="AMP-dependent ligase C-terminal" evidence="1">
    <location>
        <begin position="343"/>
        <end position="428"/>
    </location>
</feature>
<dbReference type="Gene3D" id="3.40.50.12780">
    <property type="entry name" value="N-terminal domain of ligase-like"/>
    <property type="match status" value="1"/>
</dbReference>
<dbReference type="Gene3D" id="3.30.300.30">
    <property type="match status" value="1"/>
</dbReference>
<sequence>MLDEIETWGLDRLAAHESVLLRKQLSHVVAGSAFYRHKLAAAGVDPASISTVADLRKVPFTEKEELRRSLSERPPLGSHLAVPVTDLAQIQATSGTSGTPSYFGLTEHDLVVWGTAGARGFYAAGVRPGDLVLHGWGMSKGFAGGVPAVRVLQQLGCVVIPIGGEAGAERLLTVAASLRPKVFCTGPNFALHAGHIADEVLGRPASSLGVERLVVGGEPGGGVPAIRSQIEQVWNATSCETLGNSDVVPIVFAECLERDGMHFVGQGLVHIELIDPRTEEGIDFETGASGELVLTALDRLASPLVRFRTRDHLEVLSTSCPCGRTGPRVRCVGRTDDMMIVRGINVWPSAVREVAVTFQPRLTGNLRIVADFDGHSTEQRLRVRVEHRAGLSVDEVVAVESELERRITQVLAFRPRLEMVPPGVIPEAGVNKTGLVERT</sequence>
<protein>
    <submittedName>
        <fullName evidence="2">Phenylacetate-CoA ligase</fullName>
        <ecNumber evidence="2">6.2.1.30</ecNumber>
    </submittedName>
</protein>
<evidence type="ECO:0000313" key="2">
    <source>
        <dbReference type="EMBL" id="NYD57172.1"/>
    </source>
</evidence>
<reference evidence="2 3" key="1">
    <citation type="submission" date="2020-07" db="EMBL/GenBank/DDBJ databases">
        <title>Sequencing the genomes of 1000 actinobacteria strains.</title>
        <authorList>
            <person name="Klenk H.-P."/>
        </authorList>
    </citation>
    <scope>NUCLEOTIDE SEQUENCE [LARGE SCALE GENOMIC DNA]</scope>
    <source>
        <strain evidence="2 3">DSM 18965</strain>
    </source>
</reference>
<evidence type="ECO:0000313" key="3">
    <source>
        <dbReference type="Proteomes" id="UP000516957"/>
    </source>
</evidence>
<dbReference type="InterPro" id="IPR045851">
    <property type="entry name" value="AMP-bd_C_sf"/>
</dbReference>
<keyword evidence="3" id="KW-1185">Reference proteome</keyword>
<dbReference type="Pfam" id="PF14535">
    <property type="entry name" value="AMP-binding_C_2"/>
    <property type="match status" value="1"/>
</dbReference>
<evidence type="ECO:0000259" key="1">
    <source>
        <dbReference type="Pfam" id="PF14535"/>
    </source>
</evidence>
<gene>
    <name evidence="2" type="ORF">BKA08_001410</name>
</gene>
<keyword evidence="2" id="KW-0436">Ligase</keyword>
<dbReference type="EMBL" id="JACCBE010000001">
    <property type="protein sequence ID" value="NYD57172.1"/>
    <property type="molecule type" value="Genomic_DNA"/>
</dbReference>
<dbReference type="Proteomes" id="UP000516957">
    <property type="component" value="Unassembled WGS sequence"/>
</dbReference>
<dbReference type="GO" id="GO:0047475">
    <property type="term" value="F:phenylacetate-CoA ligase activity"/>
    <property type="evidence" value="ECO:0007669"/>
    <property type="project" value="UniProtKB-EC"/>
</dbReference>
<dbReference type="AlphaFoldDB" id="A0A7Y9JPL7"/>
<dbReference type="EC" id="6.2.1.30" evidence="2"/>
<dbReference type="PANTHER" id="PTHR43845:SF1">
    <property type="entry name" value="BLR5969 PROTEIN"/>
    <property type="match status" value="1"/>
</dbReference>
<dbReference type="SUPFAM" id="SSF56801">
    <property type="entry name" value="Acetyl-CoA synthetase-like"/>
    <property type="match status" value="1"/>
</dbReference>
<dbReference type="PANTHER" id="PTHR43845">
    <property type="entry name" value="BLR5969 PROTEIN"/>
    <property type="match status" value="1"/>
</dbReference>
<dbReference type="InterPro" id="IPR028154">
    <property type="entry name" value="AMP-dep_Lig_C"/>
</dbReference>
<dbReference type="InterPro" id="IPR042099">
    <property type="entry name" value="ANL_N_sf"/>
</dbReference>
<organism evidence="2 3">
    <name type="scientific">Nocardioides marinisabuli</name>
    <dbReference type="NCBI Taxonomy" id="419476"/>
    <lineage>
        <taxon>Bacteria</taxon>
        <taxon>Bacillati</taxon>
        <taxon>Actinomycetota</taxon>
        <taxon>Actinomycetes</taxon>
        <taxon>Propionibacteriales</taxon>
        <taxon>Nocardioidaceae</taxon>
        <taxon>Nocardioides</taxon>
    </lineage>
</organism>
<name>A0A7Y9JPL7_9ACTN</name>
<comment type="caution">
    <text evidence="2">The sequence shown here is derived from an EMBL/GenBank/DDBJ whole genome shotgun (WGS) entry which is preliminary data.</text>
</comment>
<proteinExistence type="predicted"/>
<dbReference type="RefSeq" id="WP_179614973.1">
    <property type="nucleotide sequence ID" value="NZ_CP059163.1"/>
</dbReference>